<keyword evidence="3" id="KW-1185">Reference proteome</keyword>
<comment type="caution">
    <text evidence="2">The sequence shown here is derived from an EMBL/GenBank/DDBJ whole genome shotgun (WGS) entry which is preliminary data.</text>
</comment>
<feature type="domain" description="Phosphoribosyltransferase" evidence="1">
    <location>
        <begin position="15"/>
        <end position="195"/>
    </location>
</feature>
<dbReference type="EMBL" id="JAIRBM010000022">
    <property type="protein sequence ID" value="MBZ6078763.1"/>
    <property type="molecule type" value="Genomic_DNA"/>
</dbReference>
<proteinExistence type="predicted"/>
<dbReference type="Proteomes" id="UP000704176">
    <property type="component" value="Unassembled WGS sequence"/>
</dbReference>
<dbReference type="Pfam" id="PF00156">
    <property type="entry name" value="Pribosyltran"/>
    <property type="match status" value="1"/>
</dbReference>
<name>A0ABS7VT74_9HYPH</name>
<dbReference type="GO" id="GO:0016757">
    <property type="term" value="F:glycosyltransferase activity"/>
    <property type="evidence" value="ECO:0007669"/>
    <property type="project" value="UniProtKB-KW"/>
</dbReference>
<reference evidence="2 3" key="1">
    <citation type="submission" date="2021-09" db="EMBL/GenBank/DDBJ databases">
        <title>The complete genome sequence of a new microorganism.</title>
        <authorList>
            <person name="Zi Z."/>
        </authorList>
    </citation>
    <scope>NUCLEOTIDE SEQUENCE [LARGE SCALE GENOMIC DNA]</scope>
    <source>
        <strain evidence="2 3">WGZ8</strain>
    </source>
</reference>
<dbReference type="Gene3D" id="3.30.1310.20">
    <property type="entry name" value="PRTase-like"/>
    <property type="match status" value="1"/>
</dbReference>
<dbReference type="Gene3D" id="3.40.50.2020">
    <property type="match status" value="1"/>
</dbReference>
<dbReference type="InterPro" id="IPR000836">
    <property type="entry name" value="PRTase_dom"/>
</dbReference>
<dbReference type="RefSeq" id="WP_224315513.1">
    <property type="nucleotide sequence ID" value="NZ_JAIRBM010000022.1"/>
</dbReference>
<keyword evidence="2" id="KW-0328">Glycosyltransferase</keyword>
<evidence type="ECO:0000259" key="1">
    <source>
        <dbReference type="Pfam" id="PF00156"/>
    </source>
</evidence>
<gene>
    <name evidence="2" type="ORF">K9B37_21115</name>
</gene>
<dbReference type="InterPro" id="IPR029057">
    <property type="entry name" value="PRTase-like"/>
</dbReference>
<keyword evidence="2" id="KW-0808">Transferase</keyword>
<dbReference type="SUPFAM" id="SSF53271">
    <property type="entry name" value="PRTase-like"/>
    <property type="match status" value="1"/>
</dbReference>
<sequence>METSRFRDRDHAGAQLAARLATMQLADPVVLALPRGGIPVALPIAAALHAPLDLLLVRKIGVPSQPELAAAAVVDGAHPEIVLNRPVMAMIGLNDDEIDELAQPELWELERRRKVYLKGREPLPVEGRTAIVVDDGIATGTTVRAALAALRRRRPARLVLAVPVAPAETIDALRPLVDDVVCPVMPSDFYAISPFYEEFHQLSDAEVTRMLEPFSEPLPP</sequence>
<dbReference type="CDD" id="cd06223">
    <property type="entry name" value="PRTases_typeI"/>
    <property type="match status" value="1"/>
</dbReference>
<evidence type="ECO:0000313" key="3">
    <source>
        <dbReference type="Proteomes" id="UP000704176"/>
    </source>
</evidence>
<protein>
    <submittedName>
        <fullName evidence="2">Phosphoribosyltransferase</fullName>
    </submittedName>
</protein>
<organism evidence="2 3">
    <name type="scientific">Microvirga puerhi</name>
    <dbReference type="NCBI Taxonomy" id="2876078"/>
    <lineage>
        <taxon>Bacteria</taxon>
        <taxon>Pseudomonadati</taxon>
        <taxon>Pseudomonadota</taxon>
        <taxon>Alphaproteobacteria</taxon>
        <taxon>Hyphomicrobiales</taxon>
        <taxon>Methylobacteriaceae</taxon>
        <taxon>Microvirga</taxon>
    </lineage>
</organism>
<evidence type="ECO:0000313" key="2">
    <source>
        <dbReference type="EMBL" id="MBZ6078763.1"/>
    </source>
</evidence>
<accession>A0ABS7VT74</accession>